<dbReference type="CDD" id="cd00616">
    <property type="entry name" value="AHBA_syn"/>
    <property type="match status" value="1"/>
</dbReference>
<evidence type="ECO:0000256" key="2">
    <source>
        <dbReference type="ARBA" id="ARBA00022576"/>
    </source>
</evidence>
<dbReference type="InterPro" id="IPR015422">
    <property type="entry name" value="PyrdxlP-dep_Trfase_small"/>
</dbReference>
<comment type="similarity">
    <text evidence="5">Belongs to the DegT/DnrJ/EryC1 family. L-glutamine:2-deoxy-scyllo-inosose/scyllo-inosose aminotransferase subfamily.</text>
</comment>
<evidence type="ECO:0000256" key="5">
    <source>
        <dbReference type="ARBA" id="ARBA00038398"/>
    </source>
</evidence>
<dbReference type="Gene3D" id="3.90.1150.10">
    <property type="entry name" value="Aspartate Aminotransferase, domain 1"/>
    <property type="match status" value="1"/>
</dbReference>
<dbReference type="InterPro" id="IPR015421">
    <property type="entry name" value="PyrdxlP-dep_Trfase_major"/>
</dbReference>
<evidence type="ECO:0000256" key="1">
    <source>
        <dbReference type="ARBA" id="ARBA00001933"/>
    </source>
</evidence>
<dbReference type="KEGG" id="smao:CAG99_19615"/>
<evidence type="ECO:0000313" key="8">
    <source>
        <dbReference type="EMBL" id="ARQ70753.1"/>
    </source>
</evidence>
<comment type="cofactor">
    <cofactor evidence="1">
        <name>pyridoxal 5'-phosphate</name>
        <dbReference type="ChEBI" id="CHEBI:597326"/>
    </cofactor>
</comment>
<proteinExistence type="inferred from homology"/>
<keyword evidence="4 7" id="KW-0663">Pyridoxal phosphate</keyword>
<protein>
    <recommendedName>
        <fullName evidence="10">dTDP-4-amino-4,6-dideoxygalactose transaminase</fullName>
    </recommendedName>
</protein>
<dbReference type="AlphaFoldDB" id="A0A1W7D108"/>
<dbReference type="GO" id="GO:0000271">
    <property type="term" value="P:polysaccharide biosynthetic process"/>
    <property type="evidence" value="ECO:0007669"/>
    <property type="project" value="TreeGrafter"/>
</dbReference>
<evidence type="ECO:0008006" key="10">
    <source>
        <dbReference type="Google" id="ProtNLM"/>
    </source>
</evidence>
<dbReference type="OrthoDB" id="9804264at2"/>
<dbReference type="Pfam" id="PF01041">
    <property type="entry name" value="DegT_DnrJ_EryC1"/>
    <property type="match status" value="1"/>
</dbReference>
<gene>
    <name evidence="8" type="ORF">CAG99_19615</name>
</gene>
<dbReference type="InterPro" id="IPR000653">
    <property type="entry name" value="DegT/StrS_aminotransferase"/>
</dbReference>
<dbReference type="PIRSF" id="PIRSF000390">
    <property type="entry name" value="PLP_StrS"/>
    <property type="match status" value="1"/>
</dbReference>
<keyword evidence="2" id="KW-0032">Aminotransferase</keyword>
<accession>A0A1W7D108</accession>
<dbReference type="GO" id="GO:0030170">
    <property type="term" value="F:pyridoxal phosphate binding"/>
    <property type="evidence" value="ECO:0007669"/>
    <property type="project" value="TreeGrafter"/>
</dbReference>
<evidence type="ECO:0000256" key="4">
    <source>
        <dbReference type="ARBA" id="ARBA00022898"/>
    </source>
</evidence>
<keyword evidence="3" id="KW-0808">Transferase</keyword>
<reference evidence="8 9" key="1">
    <citation type="submission" date="2017-05" db="EMBL/GenBank/DDBJ databases">
        <title>Complete genome sequence of Streptomyces sp. SCSIO 03032 revealed the diverse biosynthetic pathways for its bioactive secondary metabolites.</title>
        <authorList>
            <person name="Ma L."/>
            <person name="Zhu Y."/>
            <person name="Zhang W."/>
            <person name="Zhang G."/>
            <person name="Tian X."/>
            <person name="Zhang S."/>
            <person name="Zhang C."/>
        </authorList>
    </citation>
    <scope>NUCLEOTIDE SEQUENCE [LARGE SCALE GENOMIC DNA]</scope>
    <source>
        <strain evidence="8 9">SCSIO 03032</strain>
    </source>
</reference>
<keyword evidence="9" id="KW-1185">Reference proteome</keyword>
<dbReference type="RefSeq" id="WP_086160598.1">
    <property type="nucleotide sequence ID" value="NZ_CP021121.1"/>
</dbReference>
<dbReference type="InterPro" id="IPR015424">
    <property type="entry name" value="PyrdxlP-dep_Trfase"/>
</dbReference>
<dbReference type="PANTHER" id="PTHR30244:SF34">
    <property type="entry name" value="DTDP-4-AMINO-4,6-DIDEOXYGALACTOSE TRANSAMINASE"/>
    <property type="match status" value="1"/>
</dbReference>
<evidence type="ECO:0000256" key="3">
    <source>
        <dbReference type="ARBA" id="ARBA00022679"/>
    </source>
</evidence>
<dbReference type="PANTHER" id="PTHR30244">
    <property type="entry name" value="TRANSAMINASE"/>
    <property type="match status" value="1"/>
</dbReference>
<dbReference type="Proteomes" id="UP000194218">
    <property type="component" value="Chromosome"/>
</dbReference>
<sequence length="405" mass="43290">MRTAQTGPNAPGTDGGDILPYCRPHWDDAEIAALTETLRSGMWTGGRQVPAFEEALARLTGVPVVCTSSGTTAVYALLRALGERTGGPKLLISPTLNFAAGPASARLLGWDVALCDIEADDLTIDPDSLSELLARLGPRYGTVVVLPVHYAGHTCDMRRVAEVCAAAGAHLVEDACHAIGATYADGGTPVGSWPGVTASYFSFHPTKPVAAGEGGAVASGDPALLRRLRELRNHGMVPPGDESADGPWPYDIAEPGLNLRISDLHAAVGLVQAARAEESRAERARLAARYHRALRAHPAVRTVPSERREGSAHHLFPVVFDTAALGLTRREVLRFFHDLNIRCQVHYTPLHRLRAFRGLPTRLRTSFAVADAVSKGLVSLPLWRGMTDRDQDRVIEAVGALTGSP</sequence>
<dbReference type="SUPFAM" id="SSF53383">
    <property type="entry name" value="PLP-dependent transferases"/>
    <property type="match status" value="1"/>
</dbReference>
<feature type="active site" description="Proton acceptor" evidence="6">
    <location>
        <position position="207"/>
    </location>
</feature>
<feature type="modified residue" description="N6-(pyridoxal phosphate)lysine" evidence="7">
    <location>
        <position position="207"/>
    </location>
</feature>
<evidence type="ECO:0000256" key="7">
    <source>
        <dbReference type="PIRSR" id="PIRSR000390-2"/>
    </source>
</evidence>
<evidence type="ECO:0000256" key="6">
    <source>
        <dbReference type="PIRSR" id="PIRSR000390-1"/>
    </source>
</evidence>
<name>A0A1W7D108_9ACTN</name>
<organism evidence="8 9">
    <name type="scientific">Streptomyces marincola</name>
    <dbReference type="NCBI Taxonomy" id="2878388"/>
    <lineage>
        <taxon>Bacteria</taxon>
        <taxon>Bacillati</taxon>
        <taxon>Actinomycetota</taxon>
        <taxon>Actinomycetes</taxon>
        <taxon>Kitasatosporales</taxon>
        <taxon>Streptomycetaceae</taxon>
        <taxon>Streptomyces</taxon>
    </lineage>
</organism>
<dbReference type="Gene3D" id="3.40.640.10">
    <property type="entry name" value="Type I PLP-dependent aspartate aminotransferase-like (Major domain)"/>
    <property type="match status" value="1"/>
</dbReference>
<dbReference type="GO" id="GO:0008483">
    <property type="term" value="F:transaminase activity"/>
    <property type="evidence" value="ECO:0007669"/>
    <property type="project" value="UniProtKB-KW"/>
</dbReference>
<evidence type="ECO:0000313" key="9">
    <source>
        <dbReference type="Proteomes" id="UP000194218"/>
    </source>
</evidence>
<dbReference type="EMBL" id="CP021121">
    <property type="protein sequence ID" value="ARQ70753.1"/>
    <property type="molecule type" value="Genomic_DNA"/>
</dbReference>